<dbReference type="SUPFAM" id="SSF50353">
    <property type="entry name" value="Cytokine"/>
    <property type="match status" value="1"/>
</dbReference>
<reference evidence="1" key="1">
    <citation type="submission" date="2020-06" db="EMBL/GenBank/DDBJ databases">
        <authorList>
            <consortium name="Wellcome Sanger Institute Data Sharing"/>
        </authorList>
    </citation>
    <scope>NUCLEOTIDE SEQUENCE [LARGE SCALE GENOMIC DNA]</scope>
</reference>
<dbReference type="Ensembl" id="ENSGWIT00000000766.1">
    <property type="protein sequence ID" value="ENSGWIP00000000701.1"/>
    <property type="gene ID" value="ENSGWIG00000000443.1"/>
</dbReference>
<dbReference type="AlphaFoldDB" id="A0A8C5D6H0"/>
<evidence type="ECO:0000313" key="2">
    <source>
        <dbReference type="Proteomes" id="UP000694680"/>
    </source>
</evidence>
<dbReference type="Proteomes" id="UP000694680">
    <property type="component" value="Chromosome 4"/>
</dbReference>
<evidence type="ECO:0000313" key="1">
    <source>
        <dbReference type="Ensembl" id="ENSGWIP00000000701.1"/>
    </source>
</evidence>
<reference evidence="1" key="2">
    <citation type="submission" date="2025-08" db="UniProtKB">
        <authorList>
            <consortium name="Ensembl"/>
        </authorList>
    </citation>
    <scope>IDENTIFICATION</scope>
</reference>
<name>A0A8C5D6H0_GOUWI</name>
<dbReference type="InterPro" id="IPR008996">
    <property type="entry name" value="IL1/FGF"/>
</dbReference>
<organism evidence="1 2">
    <name type="scientific">Gouania willdenowi</name>
    <name type="common">Blunt-snouted clingfish</name>
    <name type="synonym">Lepadogaster willdenowi</name>
    <dbReference type="NCBI Taxonomy" id="441366"/>
    <lineage>
        <taxon>Eukaryota</taxon>
        <taxon>Metazoa</taxon>
        <taxon>Chordata</taxon>
        <taxon>Craniata</taxon>
        <taxon>Vertebrata</taxon>
        <taxon>Euteleostomi</taxon>
        <taxon>Actinopterygii</taxon>
        <taxon>Neopterygii</taxon>
        <taxon>Teleostei</taxon>
        <taxon>Neoteleostei</taxon>
        <taxon>Acanthomorphata</taxon>
        <taxon>Ovalentaria</taxon>
        <taxon>Blenniimorphae</taxon>
        <taxon>Blenniiformes</taxon>
        <taxon>Gobiesocoidei</taxon>
        <taxon>Gobiesocidae</taxon>
        <taxon>Gobiesocinae</taxon>
        <taxon>Gouania</taxon>
    </lineage>
</organism>
<sequence>MCRWTASETHFCPEPALNSTNAGSSDGSPLPALSAASLCLACFTLLLVTAGTATGACPPRVGHEPFQVLASGFNCSWTLERHTRSYNHLEGDVRLRRLYSANKFFLCIDKTGKVDGTRRKNYADMCTNYASIYFKHFI</sequence>
<accession>A0A8C5D6H0</accession>
<keyword evidence="2" id="KW-1185">Reference proteome</keyword>
<dbReference type="Gene3D" id="2.80.10.50">
    <property type="match status" value="1"/>
</dbReference>
<protein>
    <submittedName>
        <fullName evidence="1">Uncharacterized protein</fullName>
    </submittedName>
</protein>
<reference evidence="1" key="3">
    <citation type="submission" date="2025-09" db="UniProtKB">
        <authorList>
            <consortium name="Ensembl"/>
        </authorList>
    </citation>
    <scope>IDENTIFICATION</scope>
</reference>
<proteinExistence type="predicted"/>